<dbReference type="PANTHER" id="PTHR46629">
    <property type="entry name" value="OS01G0917900 PROTEIN"/>
    <property type="match status" value="1"/>
</dbReference>
<feature type="compositionally biased region" description="Basic and acidic residues" evidence="2">
    <location>
        <begin position="169"/>
        <end position="182"/>
    </location>
</feature>
<dbReference type="Gene3D" id="3.30.40.10">
    <property type="entry name" value="Zinc/RING finger domain, C3HC4 (zinc finger)"/>
    <property type="match status" value="1"/>
</dbReference>
<evidence type="ECO:0000313" key="4">
    <source>
        <dbReference type="EnsemblPlants" id="Bra040362.1-P"/>
    </source>
</evidence>
<organism evidence="4 5">
    <name type="scientific">Brassica campestris</name>
    <name type="common">Field mustard</name>
    <dbReference type="NCBI Taxonomy" id="3711"/>
    <lineage>
        <taxon>Eukaryota</taxon>
        <taxon>Viridiplantae</taxon>
        <taxon>Streptophyta</taxon>
        <taxon>Embryophyta</taxon>
        <taxon>Tracheophyta</taxon>
        <taxon>Spermatophyta</taxon>
        <taxon>Magnoliopsida</taxon>
        <taxon>eudicotyledons</taxon>
        <taxon>Gunneridae</taxon>
        <taxon>Pentapetalae</taxon>
        <taxon>rosids</taxon>
        <taxon>malvids</taxon>
        <taxon>Brassicales</taxon>
        <taxon>Brassicaceae</taxon>
        <taxon>Brassiceae</taxon>
        <taxon>Brassica</taxon>
    </lineage>
</organism>
<dbReference type="eggNOG" id="ENOG502S1HQ">
    <property type="taxonomic scope" value="Eukaryota"/>
</dbReference>
<reference evidence="4" key="3">
    <citation type="submission" date="2023-03" db="UniProtKB">
        <authorList>
            <consortium name="EnsemblPlants"/>
        </authorList>
    </citation>
    <scope>IDENTIFICATION</scope>
    <source>
        <strain evidence="4">cv. Chiifu-401-42</strain>
    </source>
</reference>
<name>M4FGY4_BRACM</name>
<evidence type="ECO:0000313" key="5">
    <source>
        <dbReference type="Proteomes" id="UP000011750"/>
    </source>
</evidence>
<reference evidence="4 5" key="1">
    <citation type="journal article" date="2011" name="Nat. Genet.">
        <title>The genome of the mesopolyploid crop species Brassica rapa.</title>
        <authorList>
            <consortium name="Brassica rapa Genome Sequencing Project Consortium"/>
            <person name="Wang X."/>
            <person name="Wang H."/>
            <person name="Wang J."/>
            <person name="Sun R."/>
            <person name="Wu J."/>
            <person name="Liu S."/>
            <person name="Bai Y."/>
            <person name="Mun J.H."/>
            <person name="Bancroft I."/>
            <person name="Cheng F."/>
            <person name="Huang S."/>
            <person name="Li X."/>
            <person name="Hua W."/>
            <person name="Wang J."/>
            <person name="Wang X."/>
            <person name="Freeling M."/>
            <person name="Pires J.C."/>
            <person name="Paterson A.H."/>
            <person name="Chalhoub B."/>
            <person name="Wang B."/>
            <person name="Hayward A."/>
            <person name="Sharpe A.G."/>
            <person name="Park B.S."/>
            <person name="Weisshaar B."/>
            <person name="Liu B."/>
            <person name="Li B."/>
            <person name="Liu B."/>
            <person name="Tong C."/>
            <person name="Song C."/>
            <person name="Duran C."/>
            <person name="Peng C."/>
            <person name="Geng C."/>
            <person name="Koh C."/>
            <person name="Lin C."/>
            <person name="Edwards D."/>
            <person name="Mu D."/>
            <person name="Shen D."/>
            <person name="Soumpourou E."/>
            <person name="Li F."/>
            <person name="Fraser F."/>
            <person name="Conant G."/>
            <person name="Lassalle G."/>
            <person name="King G.J."/>
            <person name="Bonnema G."/>
            <person name="Tang H."/>
            <person name="Wang H."/>
            <person name="Belcram H."/>
            <person name="Zhou H."/>
            <person name="Hirakawa H."/>
            <person name="Abe H."/>
            <person name="Guo H."/>
            <person name="Wang H."/>
            <person name="Jin H."/>
            <person name="Parkin I.A."/>
            <person name="Batley J."/>
            <person name="Kim J.S."/>
            <person name="Just J."/>
            <person name="Li J."/>
            <person name="Xu J."/>
            <person name="Deng J."/>
            <person name="Kim J.A."/>
            <person name="Li J."/>
            <person name="Yu J."/>
            <person name="Meng J."/>
            <person name="Wang J."/>
            <person name="Min J."/>
            <person name="Poulain J."/>
            <person name="Wang J."/>
            <person name="Hatakeyama K."/>
            <person name="Wu K."/>
            <person name="Wang L."/>
            <person name="Fang L."/>
            <person name="Trick M."/>
            <person name="Links M.G."/>
            <person name="Zhao M."/>
            <person name="Jin M."/>
            <person name="Ramchiary N."/>
            <person name="Drou N."/>
            <person name="Berkman P.J."/>
            <person name="Cai Q."/>
            <person name="Huang Q."/>
            <person name="Li R."/>
            <person name="Tabata S."/>
            <person name="Cheng S."/>
            <person name="Zhang S."/>
            <person name="Zhang S."/>
            <person name="Huang S."/>
            <person name="Sato S."/>
            <person name="Sun S."/>
            <person name="Kwon S.J."/>
            <person name="Choi S.R."/>
            <person name="Lee T.H."/>
            <person name="Fan W."/>
            <person name="Zhao X."/>
            <person name="Tan X."/>
            <person name="Xu X."/>
            <person name="Wang Y."/>
            <person name="Qiu Y."/>
            <person name="Yin Y."/>
            <person name="Li Y."/>
            <person name="Du Y."/>
            <person name="Liao Y."/>
            <person name="Lim Y."/>
            <person name="Narusaka Y."/>
            <person name="Wang Y."/>
            <person name="Wang Z."/>
            <person name="Li Z."/>
            <person name="Wang Z."/>
            <person name="Xiong Z."/>
            <person name="Zhang Z."/>
        </authorList>
    </citation>
    <scope>NUCLEOTIDE SEQUENCE [LARGE SCALE GENOMIC DNA]</scope>
    <source>
        <strain evidence="4 5">cv. Chiifu-401-42</strain>
    </source>
</reference>
<proteinExistence type="predicted"/>
<keyword evidence="5" id="KW-1185">Reference proteome</keyword>
<dbReference type="InterPro" id="IPR001841">
    <property type="entry name" value="Znf_RING"/>
</dbReference>
<protein>
    <recommendedName>
        <fullName evidence="3">RING-type domain-containing protein</fullName>
    </recommendedName>
</protein>
<sequence length="346" mass="37574">MSALKKRSNSLAGLSLDAVLGGEIVIPPPPSSPPSPPPLPQKSLAPHQTAATTTTTTQTLFDIIRDEYIKEGQKDRTTWQIFREKLRLKRTGSAWTTSLHIPASDILIPNPKHPRPNATIPMSDPPGRGAFTRGPSMRVGSGKSHDDYSADVSIPGDGPPNRSFKPQFSRHDSVRDHGDEDKILRHPVVKFVDERQMSAREAVAAQEAAEAEAAAASSDDDEEEEEDDSEEGEAAEKADAAPKQTMSLMDLLEETDRQMGLTGASYAMDDEEEEYEDDEEEEEEEDGGGGGGEGEVNCCVCQVNIKGATFTPCGHTFCKLCSKELSAQKGHCPVCSSFVLEFLEIF</sequence>
<keyword evidence="1" id="KW-0479">Metal-binding</keyword>
<feature type="region of interest" description="Disordered" evidence="2">
    <location>
        <begin position="106"/>
        <end position="182"/>
    </location>
</feature>
<feature type="region of interest" description="Disordered" evidence="2">
    <location>
        <begin position="200"/>
        <end position="244"/>
    </location>
</feature>
<dbReference type="SMART" id="SM00184">
    <property type="entry name" value="RING"/>
    <property type="match status" value="1"/>
</dbReference>
<keyword evidence="1" id="KW-0863">Zinc-finger</keyword>
<dbReference type="EnsemblPlants" id="Bra040362.1">
    <property type="protein sequence ID" value="Bra040362.1-P"/>
    <property type="gene ID" value="Bra040362"/>
</dbReference>
<dbReference type="Proteomes" id="UP000011750">
    <property type="component" value="Chromosome A01"/>
</dbReference>
<feature type="compositionally biased region" description="Pro residues" evidence="2">
    <location>
        <begin position="26"/>
        <end position="40"/>
    </location>
</feature>
<dbReference type="Pfam" id="PF13920">
    <property type="entry name" value="zf-C3HC4_3"/>
    <property type="match status" value="1"/>
</dbReference>
<dbReference type="Gramene" id="Bra040362.1">
    <property type="protein sequence ID" value="Bra040362.1-P"/>
    <property type="gene ID" value="Bra040362"/>
</dbReference>
<dbReference type="RefSeq" id="XP_009124480.1">
    <property type="nucleotide sequence ID" value="XM_009126232.1"/>
</dbReference>
<dbReference type="GeneID" id="103849477"/>
<feature type="compositionally biased region" description="Acidic residues" evidence="2">
    <location>
        <begin position="268"/>
        <end position="287"/>
    </location>
</feature>
<dbReference type="InterPro" id="IPR013083">
    <property type="entry name" value="Znf_RING/FYVE/PHD"/>
</dbReference>
<keyword evidence="1" id="KW-0862">Zinc</keyword>
<dbReference type="KEGG" id="brp:103849477"/>
<evidence type="ECO:0000256" key="1">
    <source>
        <dbReference type="PROSITE-ProRule" id="PRU00175"/>
    </source>
</evidence>
<dbReference type="PROSITE" id="PS50089">
    <property type="entry name" value="ZF_RING_2"/>
    <property type="match status" value="1"/>
</dbReference>
<dbReference type="CDD" id="cd16449">
    <property type="entry name" value="RING-HC"/>
    <property type="match status" value="1"/>
</dbReference>
<feature type="region of interest" description="Disordered" evidence="2">
    <location>
        <begin position="267"/>
        <end position="292"/>
    </location>
</feature>
<evidence type="ECO:0000256" key="2">
    <source>
        <dbReference type="SAM" id="MobiDB-lite"/>
    </source>
</evidence>
<feature type="domain" description="RING-type" evidence="3">
    <location>
        <begin position="298"/>
        <end position="336"/>
    </location>
</feature>
<feature type="compositionally biased region" description="Low complexity" evidence="2">
    <location>
        <begin position="200"/>
        <end position="217"/>
    </location>
</feature>
<dbReference type="OMA" id="AMFTRGS"/>
<evidence type="ECO:0000259" key="3">
    <source>
        <dbReference type="PROSITE" id="PS50089"/>
    </source>
</evidence>
<dbReference type="SUPFAM" id="SSF57850">
    <property type="entry name" value="RING/U-box"/>
    <property type="match status" value="1"/>
</dbReference>
<dbReference type="OrthoDB" id="1711136at2759"/>
<reference evidence="4 5" key="2">
    <citation type="journal article" date="2018" name="Hortic Res">
        <title>Improved Brassica rapa reference genome by single-molecule sequencing and chromosome conformation capture technologies.</title>
        <authorList>
            <person name="Zhang L."/>
            <person name="Cai X."/>
            <person name="Wu J."/>
            <person name="Liu M."/>
            <person name="Grob S."/>
            <person name="Cheng F."/>
            <person name="Liang J."/>
            <person name="Cai C."/>
            <person name="Liu Z."/>
            <person name="Liu B."/>
            <person name="Wang F."/>
            <person name="Li S."/>
            <person name="Liu F."/>
            <person name="Li X."/>
            <person name="Cheng L."/>
            <person name="Yang W."/>
            <person name="Li M.H."/>
            <person name="Grossniklaus U."/>
            <person name="Zheng H."/>
            <person name="Wang X."/>
        </authorList>
    </citation>
    <scope>NUCLEOTIDE SEQUENCE [LARGE SCALE GENOMIC DNA]</scope>
    <source>
        <strain evidence="4 5">cv. Chiifu-401-42</strain>
    </source>
</reference>
<dbReference type="HOGENOM" id="CLU_066548_0_0_1"/>
<dbReference type="GO" id="GO:0008270">
    <property type="term" value="F:zinc ion binding"/>
    <property type="evidence" value="ECO:0007669"/>
    <property type="project" value="UniProtKB-KW"/>
</dbReference>
<feature type="region of interest" description="Disordered" evidence="2">
    <location>
        <begin position="22"/>
        <end position="56"/>
    </location>
</feature>
<dbReference type="AlphaFoldDB" id="M4FGY4"/>
<dbReference type="InParanoid" id="M4FGY4"/>
<feature type="compositionally biased region" description="Acidic residues" evidence="2">
    <location>
        <begin position="218"/>
        <end position="233"/>
    </location>
</feature>
<accession>M4FGY4</accession>